<comment type="similarity">
    <text evidence="1">Belongs to the glycosyl hydrolase 30 family.</text>
</comment>
<protein>
    <recommendedName>
        <fullName evidence="10">Glucosylceramidase</fullName>
    </recommendedName>
</protein>
<dbReference type="SUPFAM" id="SSF51445">
    <property type="entry name" value="(Trans)glycosidases"/>
    <property type="match status" value="1"/>
</dbReference>
<dbReference type="InterPro" id="IPR017853">
    <property type="entry name" value="GH"/>
</dbReference>
<sequence>MTLLQPLIALLAQAVGVSSTSSAASASLWTTAQGAEKKMTKGADVQFKDDFDFDGPVVGISGRRGQSITGFGSAFTEAAASVFAELPTAKQEQLLQLLFGKDGMGFTVGRVHINSCDFSIENYDFDGEEGDVDLKKFDNNVTHDQKLLIPLITRAQEVLKSTGRNLSLLASPWSPPWWMKTSGQMDGSDDVCLKDGMRPTWAKYISKWISAYQKQGVPIWAITVQNEPEFNAPWEACKWSKEEEAEFVGRDLGPTLRKDHPDVKIFAYDHNKDDAFEWAEALLGDSTASRFLTGIGLHWYSGDMFDQVAKIHEKFPDAVILGTEATFEKQAWDAGDTMMKEGKWSFGEGYAHDIMGDLKAGATGWIDWNLALDKDGGPNHVDNVCDAAIIVSDQSYYVHPQLYYMGHFSKWVLPGSEYIETYVLNSVSYSGETRGYGTCKSSDGLQAASFMRPDEQVALVVLNCGDTQIEFKIHAGEKAAKAKIPAHAIQTYLISRSDDAATPEAKEDPPARQEAEPLPDDFPPAPAGARVTTRTGTTTTTTSRGAAAGAADGAGPAPGDCTYFNSGDG</sequence>
<feature type="domain" description="Glycosyl hydrolase family 30 TIM-barrel" evidence="6">
    <location>
        <begin position="68"/>
        <end position="412"/>
    </location>
</feature>
<feature type="non-terminal residue" evidence="8">
    <location>
        <position position="569"/>
    </location>
</feature>
<dbReference type="Proteomes" id="UP001189429">
    <property type="component" value="Unassembled WGS sequence"/>
</dbReference>
<evidence type="ECO:0000259" key="7">
    <source>
        <dbReference type="Pfam" id="PF17189"/>
    </source>
</evidence>
<keyword evidence="2 5" id="KW-0732">Signal</keyword>
<dbReference type="Pfam" id="PF02055">
    <property type="entry name" value="Glyco_hydro_30"/>
    <property type="match status" value="1"/>
</dbReference>
<evidence type="ECO:0000256" key="4">
    <source>
        <dbReference type="SAM" id="MobiDB-lite"/>
    </source>
</evidence>
<proteinExistence type="inferred from homology"/>
<keyword evidence="9" id="KW-1185">Reference proteome</keyword>
<feature type="compositionally biased region" description="Basic and acidic residues" evidence="4">
    <location>
        <begin position="496"/>
        <end position="515"/>
    </location>
</feature>
<evidence type="ECO:0000256" key="3">
    <source>
        <dbReference type="ARBA" id="ARBA00022801"/>
    </source>
</evidence>
<evidence type="ECO:0000256" key="1">
    <source>
        <dbReference type="ARBA" id="ARBA00005382"/>
    </source>
</evidence>
<dbReference type="InterPro" id="IPR033452">
    <property type="entry name" value="GH30_C"/>
</dbReference>
<dbReference type="Gene3D" id="3.20.20.80">
    <property type="entry name" value="Glycosidases"/>
    <property type="match status" value="1"/>
</dbReference>
<dbReference type="PANTHER" id="PTHR11069">
    <property type="entry name" value="GLUCOSYLCERAMIDASE"/>
    <property type="match status" value="1"/>
</dbReference>
<evidence type="ECO:0000256" key="2">
    <source>
        <dbReference type="ARBA" id="ARBA00022729"/>
    </source>
</evidence>
<feature type="domain" description="Glycosyl hydrolase family 30 beta sandwich" evidence="7">
    <location>
        <begin position="441"/>
        <end position="492"/>
    </location>
</feature>
<dbReference type="PANTHER" id="PTHR11069:SF23">
    <property type="entry name" value="LYSOSOMAL ACID GLUCOSYLCERAMIDASE"/>
    <property type="match status" value="1"/>
</dbReference>
<comment type="caution">
    <text evidence="8">The sequence shown here is derived from an EMBL/GenBank/DDBJ whole genome shotgun (WGS) entry which is preliminary data.</text>
</comment>
<feature type="region of interest" description="Disordered" evidence="4">
    <location>
        <begin position="496"/>
        <end position="569"/>
    </location>
</feature>
<feature type="chain" id="PRO_5047322386" description="Glucosylceramidase" evidence="5">
    <location>
        <begin position="20"/>
        <end position="569"/>
    </location>
</feature>
<reference evidence="8" key="1">
    <citation type="submission" date="2023-10" db="EMBL/GenBank/DDBJ databases">
        <authorList>
            <person name="Chen Y."/>
            <person name="Shah S."/>
            <person name="Dougan E. K."/>
            <person name="Thang M."/>
            <person name="Chan C."/>
        </authorList>
    </citation>
    <scope>NUCLEOTIDE SEQUENCE [LARGE SCALE GENOMIC DNA]</scope>
</reference>
<dbReference type="InterPro" id="IPR013780">
    <property type="entry name" value="Glyco_hydro_b"/>
</dbReference>
<evidence type="ECO:0008006" key="10">
    <source>
        <dbReference type="Google" id="ProtNLM"/>
    </source>
</evidence>
<evidence type="ECO:0000256" key="5">
    <source>
        <dbReference type="SAM" id="SignalP"/>
    </source>
</evidence>
<dbReference type="Gene3D" id="2.60.40.1180">
    <property type="entry name" value="Golgi alpha-mannosidase II"/>
    <property type="match status" value="1"/>
</dbReference>
<evidence type="ECO:0000313" key="9">
    <source>
        <dbReference type="Proteomes" id="UP001189429"/>
    </source>
</evidence>
<dbReference type="EMBL" id="CAUYUJ010015134">
    <property type="protein sequence ID" value="CAK0850281.1"/>
    <property type="molecule type" value="Genomic_DNA"/>
</dbReference>
<dbReference type="InterPro" id="IPR001139">
    <property type="entry name" value="Glyco_hydro_30"/>
</dbReference>
<evidence type="ECO:0000313" key="8">
    <source>
        <dbReference type="EMBL" id="CAK0850281.1"/>
    </source>
</evidence>
<dbReference type="PRINTS" id="PR00843">
    <property type="entry name" value="GLHYDRLASE30"/>
</dbReference>
<accession>A0ABN9TYH4</accession>
<organism evidence="8 9">
    <name type="scientific">Prorocentrum cordatum</name>
    <dbReference type="NCBI Taxonomy" id="2364126"/>
    <lineage>
        <taxon>Eukaryota</taxon>
        <taxon>Sar</taxon>
        <taxon>Alveolata</taxon>
        <taxon>Dinophyceae</taxon>
        <taxon>Prorocentrales</taxon>
        <taxon>Prorocentraceae</taxon>
        <taxon>Prorocentrum</taxon>
    </lineage>
</organism>
<evidence type="ECO:0000259" key="6">
    <source>
        <dbReference type="Pfam" id="PF02055"/>
    </source>
</evidence>
<feature type="signal peptide" evidence="5">
    <location>
        <begin position="1"/>
        <end position="19"/>
    </location>
</feature>
<dbReference type="Pfam" id="PF17189">
    <property type="entry name" value="Glyco_hydro_30C"/>
    <property type="match status" value="1"/>
</dbReference>
<feature type="compositionally biased region" description="Low complexity" evidence="4">
    <location>
        <begin position="527"/>
        <end position="559"/>
    </location>
</feature>
<dbReference type="InterPro" id="IPR033453">
    <property type="entry name" value="Glyco_hydro_30_TIM-barrel"/>
</dbReference>
<keyword evidence="3" id="KW-0378">Hydrolase</keyword>
<gene>
    <name evidence="8" type="ORF">PCOR1329_LOCUS42714</name>
</gene>
<name>A0ABN9TYH4_9DINO</name>